<comment type="caution">
    <text evidence="2">The sequence shown here is derived from an EMBL/GenBank/DDBJ whole genome shotgun (WGS) entry which is preliminary data.</text>
</comment>
<sequence>MEKMLSLHELEKAIECQRSRVDAMVYAGMYSEDFMRENRRLDQLINEYIELEDREKRLQAYFAD</sequence>
<dbReference type="RefSeq" id="WP_178051965.1">
    <property type="nucleotide sequence ID" value="NZ_JACOPH010000002.1"/>
</dbReference>
<evidence type="ECO:0000256" key="1">
    <source>
        <dbReference type="SAM" id="Coils"/>
    </source>
</evidence>
<dbReference type="EMBL" id="JACOPH010000002">
    <property type="protein sequence ID" value="MBC5713346.1"/>
    <property type="molecule type" value="Genomic_DNA"/>
</dbReference>
<gene>
    <name evidence="2" type="ORF">H8S17_03815</name>
</gene>
<proteinExistence type="predicted"/>
<evidence type="ECO:0000313" key="3">
    <source>
        <dbReference type="Proteomes" id="UP000606720"/>
    </source>
</evidence>
<dbReference type="Proteomes" id="UP000606720">
    <property type="component" value="Unassembled WGS sequence"/>
</dbReference>
<reference evidence="2" key="1">
    <citation type="submission" date="2020-08" db="EMBL/GenBank/DDBJ databases">
        <title>Genome public.</title>
        <authorList>
            <person name="Liu C."/>
            <person name="Sun Q."/>
        </authorList>
    </citation>
    <scope>NUCLEOTIDE SEQUENCE</scope>
    <source>
        <strain evidence="2">BX1005</strain>
    </source>
</reference>
<keyword evidence="1" id="KW-0175">Coiled coil</keyword>
<accession>A0A923RS72</accession>
<evidence type="ECO:0008006" key="4">
    <source>
        <dbReference type="Google" id="ProtNLM"/>
    </source>
</evidence>
<name>A0A923RS72_9FIRM</name>
<protein>
    <recommendedName>
        <fullName evidence="4">Spo0E family sporulation regulatory protein-aspartic acid phosphatase</fullName>
    </recommendedName>
</protein>
<organism evidence="2 3">
    <name type="scientific">Roseburia zhanii</name>
    <dbReference type="NCBI Taxonomy" id="2763064"/>
    <lineage>
        <taxon>Bacteria</taxon>
        <taxon>Bacillati</taxon>
        <taxon>Bacillota</taxon>
        <taxon>Clostridia</taxon>
        <taxon>Lachnospirales</taxon>
        <taxon>Lachnospiraceae</taxon>
        <taxon>Roseburia</taxon>
    </lineage>
</organism>
<keyword evidence="3" id="KW-1185">Reference proteome</keyword>
<dbReference type="AlphaFoldDB" id="A0A923RS72"/>
<evidence type="ECO:0000313" key="2">
    <source>
        <dbReference type="EMBL" id="MBC5713346.1"/>
    </source>
</evidence>
<feature type="coiled-coil region" evidence="1">
    <location>
        <begin position="34"/>
        <end position="61"/>
    </location>
</feature>